<dbReference type="Pfam" id="PF08219">
    <property type="entry name" value="TOM13"/>
    <property type="match status" value="1"/>
</dbReference>
<feature type="compositionally biased region" description="Basic and acidic residues" evidence="10">
    <location>
        <begin position="541"/>
        <end position="573"/>
    </location>
</feature>
<feature type="region of interest" description="Disordered" evidence="10">
    <location>
        <begin position="1"/>
        <end position="41"/>
    </location>
</feature>
<feature type="transmembrane region" description="Helical" evidence="11">
    <location>
        <begin position="340"/>
        <end position="362"/>
    </location>
</feature>
<keyword evidence="14" id="KW-1185">Reference proteome</keyword>
<keyword evidence="8 11" id="KW-0472">Membrane</keyword>
<feature type="compositionally biased region" description="Polar residues" evidence="10">
    <location>
        <begin position="474"/>
        <end position="489"/>
    </location>
</feature>
<gene>
    <name evidence="13" type="ORF">Daus18300_004034</name>
</gene>
<dbReference type="Proteomes" id="UP001583177">
    <property type="component" value="Unassembled WGS sequence"/>
</dbReference>
<reference evidence="13 14" key="1">
    <citation type="journal article" date="2024" name="IMA Fungus">
        <title>IMA Genome - F19 : A genome assembly and annotation guide to empower mycologists, including annotated draft genome sequences of Ceratocystis pirilliformis, Diaporthe australafricana, Fusarium ophioides, Paecilomyces lecythidis, and Sporothrix stenoceras.</title>
        <authorList>
            <person name="Aylward J."/>
            <person name="Wilson A.M."/>
            <person name="Visagie C.M."/>
            <person name="Spraker J."/>
            <person name="Barnes I."/>
            <person name="Buitendag C."/>
            <person name="Ceriani C."/>
            <person name="Del Mar Angel L."/>
            <person name="du Plessis D."/>
            <person name="Fuchs T."/>
            <person name="Gasser K."/>
            <person name="Kramer D."/>
            <person name="Li W."/>
            <person name="Munsamy K."/>
            <person name="Piso A."/>
            <person name="Price J.L."/>
            <person name="Sonnekus B."/>
            <person name="Thomas C."/>
            <person name="van der Nest A."/>
            <person name="van Dijk A."/>
            <person name="van Heerden A."/>
            <person name="van Vuuren N."/>
            <person name="Yilmaz N."/>
            <person name="Duong T.A."/>
            <person name="van der Merwe N.A."/>
            <person name="Wingfield M.J."/>
            <person name="Wingfield B.D."/>
        </authorList>
    </citation>
    <scope>NUCLEOTIDE SEQUENCE [LARGE SCALE GENOMIC DNA]</scope>
    <source>
        <strain evidence="13 14">CMW 18300</strain>
    </source>
</reference>
<evidence type="ECO:0000256" key="1">
    <source>
        <dbReference type="ARBA" id="ARBA00004448"/>
    </source>
</evidence>
<evidence type="ECO:0000256" key="9">
    <source>
        <dbReference type="RuleBase" id="RU003945"/>
    </source>
</evidence>
<keyword evidence="4" id="KW-0999">Mitochondrion inner membrane</keyword>
<sequence>MASEEPSNPMAESGVTIRSDSEQYSAGEDTSTSPPSSHSPPLVLYQPPTLFGIIRGAAINLFLPFVNGMMLGFGELFAHEAAFRLGWSGTRIFPLSRRQRHPAGPGIEIFSRAPGRSLPRQARSVATTRQFGTNLKTNGRPTHGAYSIGFSSGNRIGASAAILSSQSVLLSSTRQARFASTGSAPSPAESTISSSSSSFSTPSDFPSDFSSLSDLDGASLLNTPETIGYLHNLGLDYGWGPTAMCQWVVEHLHILGGLPWWASVVGAAVIVRLVLAKPALIAQQESVKMNELRKDPVFNSLQEKFMTSMTVGNMPQAEILQLRLQMSLYRERYDVKTWKMFLPMLQAPVAFGMFRLTTGMAALPVPGLETGGTLWFTDLTAADPYMILPIVSSIMMYLSIQRAIPYMNPQQAAFMKIMPWILGPLGFFITWKMAATVQVFFAATAILQFVQTTFFHVGWIRRACGLPPMEEMKQNANGGPTGPRTSPFSTAGKMQYQAPRTISTTATETAESNPIKAFQGAWAGVQDKLKQRSQSSAQKNTQKEAEEYEKKRIQEEHEKYLRRREASRRNERK</sequence>
<feature type="region of interest" description="Disordered" evidence="10">
    <location>
        <begin position="472"/>
        <end position="491"/>
    </location>
</feature>
<keyword evidence="3 9" id="KW-0812">Transmembrane</keyword>
<comment type="similarity">
    <text evidence="2 9">Belongs to the OXA1/ALB3/YidC family.</text>
</comment>
<feature type="transmembrane region" description="Helical" evidence="11">
    <location>
        <begin position="382"/>
        <end position="400"/>
    </location>
</feature>
<keyword evidence="5" id="KW-0809">Transit peptide</keyword>
<dbReference type="InterPro" id="IPR028055">
    <property type="entry name" value="YidC/Oxa/ALB_C"/>
</dbReference>
<evidence type="ECO:0000256" key="6">
    <source>
        <dbReference type="ARBA" id="ARBA00022989"/>
    </source>
</evidence>
<feature type="transmembrane region" description="Helical" evidence="11">
    <location>
        <begin position="258"/>
        <end position="275"/>
    </location>
</feature>
<dbReference type="InterPro" id="IPR001708">
    <property type="entry name" value="YidC/ALB3/OXA1/COX18"/>
</dbReference>
<dbReference type="InterPro" id="IPR013262">
    <property type="entry name" value="OMP_MIM1/TOM13_mt"/>
</dbReference>
<organism evidence="13 14">
    <name type="scientific">Diaporthe australafricana</name>
    <dbReference type="NCBI Taxonomy" id="127596"/>
    <lineage>
        <taxon>Eukaryota</taxon>
        <taxon>Fungi</taxon>
        <taxon>Dikarya</taxon>
        <taxon>Ascomycota</taxon>
        <taxon>Pezizomycotina</taxon>
        <taxon>Sordariomycetes</taxon>
        <taxon>Sordariomycetidae</taxon>
        <taxon>Diaporthales</taxon>
        <taxon>Diaporthaceae</taxon>
        <taxon>Diaporthe</taxon>
    </lineage>
</organism>
<protein>
    <recommendedName>
        <fullName evidence="12">Membrane insertase YidC/Oxa/ALB C-terminal domain-containing protein</fullName>
    </recommendedName>
</protein>
<evidence type="ECO:0000256" key="2">
    <source>
        <dbReference type="ARBA" id="ARBA00009877"/>
    </source>
</evidence>
<evidence type="ECO:0000256" key="11">
    <source>
        <dbReference type="SAM" id="Phobius"/>
    </source>
</evidence>
<feature type="region of interest" description="Disordered" evidence="10">
    <location>
        <begin position="527"/>
        <end position="573"/>
    </location>
</feature>
<comment type="caution">
    <text evidence="13">The sequence shown here is derived from an EMBL/GenBank/DDBJ whole genome shotgun (WGS) entry which is preliminary data.</text>
</comment>
<evidence type="ECO:0000259" key="12">
    <source>
        <dbReference type="Pfam" id="PF02096"/>
    </source>
</evidence>
<evidence type="ECO:0000256" key="10">
    <source>
        <dbReference type="SAM" id="MobiDB-lite"/>
    </source>
</evidence>
<evidence type="ECO:0000256" key="4">
    <source>
        <dbReference type="ARBA" id="ARBA00022792"/>
    </source>
</evidence>
<feature type="transmembrane region" description="Helical" evidence="11">
    <location>
        <begin position="412"/>
        <end position="431"/>
    </location>
</feature>
<keyword evidence="6 11" id="KW-1133">Transmembrane helix</keyword>
<accession>A0ABR3XC56</accession>
<keyword evidence="7" id="KW-0496">Mitochondrion</keyword>
<proteinExistence type="inferred from homology"/>
<dbReference type="Pfam" id="PF02096">
    <property type="entry name" value="60KD_IMP"/>
    <property type="match status" value="1"/>
</dbReference>
<evidence type="ECO:0000256" key="3">
    <source>
        <dbReference type="ARBA" id="ARBA00022692"/>
    </source>
</evidence>
<comment type="subcellular location">
    <subcellularLocation>
        <location evidence="9">Membrane</location>
        <topology evidence="9">Multi-pass membrane protein</topology>
    </subcellularLocation>
    <subcellularLocation>
        <location evidence="1">Mitochondrion inner membrane</location>
        <topology evidence="1">Multi-pass membrane protein</topology>
    </subcellularLocation>
</comment>
<dbReference type="PANTHER" id="PTHR12428:SF66">
    <property type="entry name" value="MITOCHONDRIAL INNER MEMBRANE PROTEIN OXA1L"/>
    <property type="match status" value="1"/>
</dbReference>
<evidence type="ECO:0000313" key="13">
    <source>
        <dbReference type="EMBL" id="KAL1873214.1"/>
    </source>
</evidence>
<evidence type="ECO:0000313" key="14">
    <source>
        <dbReference type="Proteomes" id="UP001583177"/>
    </source>
</evidence>
<evidence type="ECO:0000256" key="8">
    <source>
        <dbReference type="ARBA" id="ARBA00023136"/>
    </source>
</evidence>
<feature type="compositionally biased region" description="Low complexity" evidence="10">
    <location>
        <begin position="183"/>
        <end position="200"/>
    </location>
</feature>
<feature type="compositionally biased region" description="Low complexity" evidence="10">
    <location>
        <begin position="30"/>
        <end position="41"/>
    </location>
</feature>
<dbReference type="EMBL" id="JAWRVE010000026">
    <property type="protein sequence ID" value="KAL1873214.1"/>
    <property type="molecule type" value="Genomic_DNA"/>
</dbReference>
<feature type="domain" description="Membrane insertase YidC/Oxa/ALB C-terminal" evidence="12">
    <location>
        <begin position="260"/>
        <end position="455"/>
    </location>
</feature>
<feature type="region of interest" description="Disordered" evidence="10">
    <location>
        <begin position="180"/>
        <end position="200"/>
    </location>
</feature>
<dbReference type="CDD" id="cd20069">
    <property type="entry name" value="5TM_Oxa1-like"/>
    <property type="match status" value="1"/>
</dbReference>
<evidence type="ECO:0000256" key="5">
    <source>
        <dbReference type="ARBA" id="ARBA00022946"/>
    </source>
</evidence>
<dbReference type="PANTHER" id="PTHR12428">
    <property type="entry name" value="OXA1"/>
    <property type="match status" value="1"/>
</dbReference>
<name>A0ABR3XC56_9PEZI</name>
<evidence type="ECO:0000256" key="7">
    <source>
        <dbReference type="ARBA" id="ARBA00023128"/>
    </source>
</evidence>